<sequence>MSSLNLVPAILIGAFVVIRVIGKQVVGAPVTQRSLVLMPAILVAIGLFSASTAMSTASAGELGFFAVDVLLLIGLGAARGASTRLSIRDGGLYQKGSPLTLVLWLSTIAVRVGAGFLAAALGVSGTLTTASMLLTFGLSIGVQNLMVFYRAQQLRMPLAARRA</sequence>
<feature type="transmembrane region" description="Helical" evidence="1">
    <location>
        <begin position="129"/>
        <end position="149"/>
    </location>
</feature>
<proteinExistence type="predicted"/>
<protein>
    <recommendedName>
        <fullName evidence="4">DUF1453 domain-containing protein</fullName>
    </recommendedName>
</protein>
<feature type="transmembrane region" description="Helical" evidence="1">
    <location>
        <begin position="34"/>
        <end position="56"/>
    </location>
</feature>
<name>A0ABR6BF06_9PSEU</name>
<keyword evidence="3" id="KW-1185">Reference proteome</keyword>
<dbReference type="RefSeq" id="WP_025360141.1">
    <property type="nucleotide sequence ID" value="NZ_BAAABQ010000084.1"/>
</dbReference>
<feature type="transmembrane region" description="Helical" evidence="1">
    <location>
        <begin position="6"/>
        <end position="22"/>
    </location>
</feature>
<feature type="transmembrane region" description="Helical" evidence="1">
    <location>
        <begin position="101"/>
        <end position="123"/>
    </location>
</feature>
<organism evidence="2 3">
    <name type="scientific">Kutzneria viridogrisea</name>
    <dbReference type="NCBI Taxonomy" id="47990"/>
    <lineage>
        <taxon>Bacteria</taxon>
        <taxon>Bacillati</taxon>
        <taxon>Actinomycetota</taxon>
        <taxon>Actinomycetes</taxon>
        <taxon>Pseudonocardiales</taxon>
        <taxon>Pseudonocardiaceae</taxon>
        <taxon>Kutzneria</taxon>
    </lineage>
</organism>
<evidence type="ECO:0008006" key="4">
    <source>
        <dbReference type="Google" id="ProtNLM"/>
    </source>
</evidence>
<keyword evidence="1" id="KW-0472">Membrane</keyword>
<evidence type="ECO:0000256" key="1">
    <source>
        <dbReference type="SAM" id="Phobius"/>
    </source>
</evidence>
<reference evidence="2 3" key="1">
    <citation type="submission" date="2020-08" db="EMBL/GenBank/DDBJ databases">
        <title>Genomic Encyclopedia of Archaeal and Bacterial Type Strains, Phase II (KMG-II): from individual species to whole genera.</title>
        <authorList>
            <person name="Goeker M."/>
        </authorList>
    </citation>
    <scope>NUCLEOTIDE SEQUENCE [LARGE SCALE GENOMIC DNA]</scope>
    <source>
        <strain evidence="2 3">DSM 43850</strain>
    </source>
</reference>
<evidence type="ECO:0000313" key="3">
    <source>
        <dbReference type="Proteomes" id="UP000517916"/>
    </source>
</evidence>
<feature type="transmembrane region" description="Helical" evidence="1">
    <location>
        <begin position="62"/>
        <end position="81"/>
    </location>
</feature>
<evidence type="ECO:0000313" key="2">
    <source>
        <dbReference type="EMBL" id="MBA8925457.1"/>
    </source>
</evidence>
<accession>A0ABR6BF06</accession>
<keyword evidence="1" id="KW-0812">Transmembrane</keyword>
<gene>
    <name evidence="2" type="ORF">BC739_002656</name>
</gene>
<dbReference type="EMBL" id="JACJID010000002">
    <property type="protein sequence ID" value="MBA8925457.1"/>
    <property type="molecule type" value="Genomic_DNA"/>
</dbReference>
<keyword evidence="1" id="KW-1133">Transmembrane helix</keyword>
<dbReference type="Proteomes" id="UP000517916">
    <property type="component" value="Unassembled WGS sequence"/>
</dbReference>
<comment type="caution">
    <text evidence="2">The sequence shown here is derived from an EMBL/GenBank/DDBJ whole genome shotgun (WGS) entry which is preliminary data.</text>
</comment>